<evidence type="ECO:0000313" key="3">
    <source>
        <dbReference type="EMBL" id="TDG48345.1"/>
    </source>
</evidence>
<dbReference type="CDD" id="cd00037">
    <property type="entry name" value="CLECT"/>
    <property type="match status" value="1"/>
</dbReference>
<dbReference type="OMA" id="TYLPWAT"/>
<dbReference type="OrthoDB" id="441660at2759"/>
<dbReference type="Gene3D" id="3.10.100.10">
    <property type="entry name" value="Mannose-Binding Protein A, subunit A"/>
    <property type="match status" value="1"/>
</dbReference>
<dbReference type="InterPro" id="IPR016186">
    <property type="entry name" value="C-type_lectin-like/link_sf"/>
</dbReference>
<feature type="domain" description="C-type lectin" evidence="2">
    <location>
        <begin position="39"/>
        <end position="163"/>
    </location>
</feature>
<proteinExistence type="predicted"/>
<evidence type="ECO:0000313" key="4">
    <source>
        <dbReference type="Proteomes" id="UP000295192"/>
    </source>
</evidence>
<accession>A0A484BKJ3</accession>
<evidence type="ECO:0000259" key="2">
    <source>
        <dbReference type="PROSITE" id="PS50041"/>
    </source>
</evidence>
<name>A0A484BKJ3_DRONA</name>
<dbReference type="EMBL" id="LSRL02000034">
    <property type="protein sequence ID" value="TDG48345.1"/>
    <property type="molecule type" value="Genomic_DNA"/>
</dbReference>
<organism evidence="3 4">
    <name type="scientific">Drosophila navojoa</name>
    <name type="common">Fruit fly</name>
    <dbReference type="NCBI Taxonomy" id="7232"/>
    <lineage>
        <taxon>Eukaryota</taxon>
        <taxon>Metazoa</taxon>
        <taxon>Ecdysozoa</taxon>
        <taxon>Arthropoda</taxon>
        <taxon>Hexapoda</taxon>
        <taxon>Insecta</taxon>
        <taxon>Pterygota</taxon>
        <taxon>Neoptera</taxon>
        <taxon>Endopterygota</taxon>
        <taxon>Diptera</taxon>
        <taxon>Brachycera</taxon>
        <taxon>Muscomorpha</taxon>
        <taxon>Ephydroidea</taxon>
        <taxon>Drosophilidae</taxon>
        <taxon>Drosophila</taxon>
    </lineage>
</organism>
<dbReference type="SMART" id="SM00034">
    <property type="entry name" value="CLECT"/>
    <property type="match status" value="1"/>
</dbReference>
<feature type="chain" id="PRO_5019839927" description="C-type lectin domain-containing protein" evidence="1">
    <location>
        <begin position="25"/>
        <end position="189"/>
    </location>
</feature>
<dbReference type="STRING" id="7232.A0A484BKJ3"/>
<dbReference type="PROSITE" id="PS50041">
    <property type="entry name" value="C_TYPE_LECTIN_2"/>
    <property type="match status" value="1"/>
</dbReference>
<dbReference type="KEGG" id="dnv:108653707"/>
<dbReference type="Proteomes" id="UP000295192">
    <property type="component" value="Unassembled WGS sequence"/>
</dbReference>
<protein>
    <recommendedName>
        <fullName evidence="2">C-type lectin domain-containing protein</fullName>
    </recommendedName>
</protein>
<keyword evidence="4" id="KW-1185">Reference proteome</keyword>
<evidence type="ECO:0000256" key="1">
    <source>
        <dbReference type="SAM" id="SignalP"/>
    </source>
</evidence>
<feature type="signal peptide" evidence="1">
    <location>
        <begin position="1"/>
        <end position="24"/>
    </location>
</feature>
<keyword evidence="1" id="KW-0732">Signal</keyword>
<comment type="caution">
    <text evidence="3">The sequence shown here is derived from an EMBL/GenBank/DDBJ whole genome shotgun (WGS) entry which is preliminary data.</text>
</comment>
<reference evidence="3 4" key="1">
    <citation type="journal article" date="2019" name="J. Hered.">
        <title>An Improved Genome Assembly for Drosophila navojoa, the Basal Species in the mojavensis Cluster.</title>
        <authorList>
            <person name="Vanderlinde T."/>
            <person name="Dupim E.G."/>
            <person name="Nazario-Yepiz N.O."/>
            <person name="Carvalho A.B."/>
        </authorList>
    </citation>
    <scope>NUCLEOTIDE SEQUENCE [LARGE SCALE GENOMIC DNA]</scope>
    <source>
        <strain evidence="3">Navoj_Jal97</strain>
        <tissue evidence="3">Whole organism</tissue>
    </source>
</reference>
<dbReference type="SUPFAM" id="SSF56436">
    <property type="entry name" value="C-type lectin-like"/>
    <property type="match status" value="1"/>
</dbReference>
<gene>
    <name evidence="3" type="ORF">AWZ03_005300</name>
</gene>
<sequence length="189" mass="20746">MLWHQLIIFAIVALACTQLHMASSQSAGAIICPKNFTLVGEKCLLGVGNVFNWYEADRNCRTKGAGVLSLSSDKELQLVTDWLNKTMQFTLELWTSGSKLGSSSVYYWQSTGQQARYLPWATGQPKPTSGDCLMLSGTRNPTSVTNYRLVVRNCAEWAASVCEVVPAKNATTRICLKPSAYETVQVIGN</sequence>
<dbReference type="Pfam" id="PF00059">
    <property type="entry name" value="Lectin_C"/>
    <property type="match status" value="1"/>
</dbReference>
<dbReference type="InterPro" id="IPR001304">
    <property type="entry name" value="C-type_lectin-like"/>
</dbReference>
<dbReference type="InterPro" id="IPR016187">
    <property type="entry name" value="CTDL_fold"/>
</dbReference>
<dbReference type="AlphaFoldDB" id="A0A484BKJ3"/>